<evidence type="ECO:0000313" key="2">
    <source>
        <dbReference type="EMBL" id="GIL69866.1"/>
    </source>
</evidence>
<name>A0A8J4BWA1_9CHLO</name>
<dbReference type="Proteomes" id="UP000747110">
    <property type="component" value="Unassembled WGS sequence"/>
</dbReference>
<sequence length="140" mass="15034">MPQRTPLPPAATAFNLAGHQRRAAAASCIISSISGFIPSYSCLQRNQRGMARQADTSKRRDASHPGSGPQYIPAAQSTIPPFRSSANPARTPSSRRLLARIAAVDEACLLGVALAQGLEQLTRADLRQSHTKQQAVTYRV</sequence>
<evidence type="ECO:0000313" key="4">
    <source>
        <dbReference type="Proteomes" id="UP000747110"/>
    </source>
</evidence>
<comment type="caution">
    <text evidence="2">The sequence shown here is derived from an EMBL/GenBank/DDBJ whole genome shotgun (WGS) entry which is preliminary data.</text>
</comment>
<dbReference type="AlphaFoldDB" id="A0A8J4BWA1"/>
<feature type="compositionally biased region" description="Polar residues" evidence="1">
    <location>
        <begin position="75"/>
        <end position="92"/>
    </location>
</feature>
<evidence type="ECO:0000313" key="3">
    <source>
        <dbReference type="EMBL" id="GIM05655.1"/>
    </source>
</evidence>
<organism evidence="2 4">
    <name type="scientific">Volvox reticuliferus</name>
    <dbReference type="NCBI Taxonomy" id="1737510"/>
    <lineage>
        <taxon>Eukaryota</taxon>
        <taxon>Viridiplantae</taxon>
        <taxon>Chlorophyta</taxon>
        <taxon>core chlorophytes</taxon>
        <taxon>Chlorophyceae</taxon>
        <taxon>CS clade</taxon>
        <taxon>Chlamydomonadales</taxon>
        <taxon>Volvocaceae</taxon>
        <taxon>Volvox</taxon>
    </lineage>
</organism>
<dbReference type="EMBL" id="BNCP01000001">
    <property type="protein sequence ID" value="GIL69866.1"/>
    <property type="molecule type" value="Genomic_DNA"/>
</dbReference>
<reference evidence="2" key="1">
    <citation type="journal article" date="2021" name="Proc. Natl. Acad. Sci. U.S.A.">
        <title>Three genomes in the algal genus Volvox reveal the fate of a haploid sex-determining region after a transition to homothallism.</title>
        <authorList>
            <person name="Yamamoto K."/>
            <person name="Hamaji T."/>
            <person name="Kawai-Toyooka H."/>
            <person name="Matsuzaki R."/>
            <person name="Takahashi F."/>
            <person name="Nishimura Y."/>
            <person name="Kawachi M."/>
            <person name="Noguchi H."/>
            <person name="Minakuchi Y."/>
            <person name="Umen J.G."/>
            <person name="Toyoda A."/>
            <person name="Nozaki H."/>
        </authorList>
    </citation>
    <scope>NUCLEOTIDE SEQUENCE</scope>
    <source>
        <strain evidence="3">NIES-3785</strain>
        <strain evidence="2">NIES-3786</strain>
    </source>
</reference>
<accession>A0A8J4BWA1</accession>
<protein>
    <submittedName>
        <fullName evidence="2">Uncharacterized protein</fullName>
    </submittedName>
</protein>
<gene>
    <name evidence="2" type="ORF">Vretifemale_650</name>
    <name evidence="3" type="ORF">Vretimale_10108</name>
</gene>
<feature type="region of interest" description="Disordered" evidence="1">
    <location>
        <begin position="47"/>
        <end position="92"/>
    </location>
</feature>
<dbReference type="Proteomes" id="UP000722791">
    <property type="component" value="Unassembled WGS sequence"/>
</dbReference>
<evidence type="ECO:0000256" key="1">
    <source>
        <dbReference type="SAM" id="MobiDB-lite"/>
    </source>
</evidence>
<dbReference type="EMBL" id="BNCQ01000019">
    <property type="protein sequence ID" value="GIM05655.1"/>
    <property type="molecule type" value="Genomic_DNA"/>
</dbReference>
<proteinExistence type="predicted"/>
<keyword evidence="4" id="KW-1185">Reference proteome</keyword>